<dbReference type="Pfam" id="PF20208">
    <property type="entry name" value="ARPP-1"/>
    <property type="match status" value="1"/>
</dbReference>
<name>K9WM44_9CYAN</name>
<dbReference type="Proteomes" id="UP000010471">
    <property type="component" value="Chromosome"/>
</dbReference>
<proteinExistence type="predicted"/>
<dbReference type="EMBL" id="CP003630">
    <property type="protein sequence ID" value="AFZ21258.1"/>
    <property type="molecule type" value="Genomic_DNA"/>
</dbReference>
<dbReference type="KEGG" id="mic:Mic7113_5630"/>
<organism evidence="2 3">
    <name type="scientific">Allocoleopsis franciscana PCC 7113</name>
    <dbReference type="NCBI Taxonomy" id="1173027"/>
    <lineage>
        <taxon>Bacteria</taxon>
        <taxon>Bacillati</taxon>
        <taxon>Cyanobacteriota</taxon>
        <taxon>Cyanophyceae</taxon>
        <taxon>Coleofasciculales</taxon>
        <taxon>Coleofasciculaceae</taxon>
        <taxon>Allocoleopsis</taxon>
        <taxon>Allocoleopsis franciscana</taxon>
    </lineage>
</organism>
<dbReference type="OrthoDB" id="239313at2"/>
<dbReference type="HOGENOM" id="CLU_857409_0_0_3"/>
<evidence type="ECO:0000313" key="3">
    <source>
        <dbReference type="Proteomes" id="UP000010471"/>
    </source>
</evidence>
<reference evidence="2 3" key="1">
    <citation type="submission" date="2012-06" db="EMBL/GenBank/DDBJ databases">
        <title>Finished chromosome of genome of Microcoleus sp. PCC 7113.</title>
        <authorList>
            <consortium name="US DOE Joint Genome Institute"/>
            <person name="Gugger M."/>
            <person name="Coursin T."/>
            <person name="Rippka R."/>
            <person name="Tandeau De Marsac N."/>
            <person name="Huntemann M."/>
            <person name="Wei C.-L."/>
            <person name="Han J."/>
            <person name="Detter J.C."/>
            <person name="Han C."/>
            <person name="Tapia R."/>
            <person name="Chen A."/>
            <person name="Kyrpides N."/>
            <person name="Mavromatis K."/>
            <person name="Markowitz V."/>
            <person name="Szeto E."/>
            <person name="Ivanova N."/>
            <person name="Pagani I."/>
            <person name="Pati A."/>
            <person name="Goodwin L."/>
            <person name="Nordberg H.P."/>
            <person name="Cantor M.N."/>
            <person name="Hua S.X."/>
            <person name="Woyke T."/>
            <person name="Kerfeld C.A."/>
        </authorList>
    </citation>
    <scope>NUCLEOTIDE SEQUENCE [LARGE SCALE GENOMIC DNA]</scope>
    <source>
        <strain evidence="2 3">PCC 7113</strain>
    </source>
</reference>
<dbReference type="eggNOG" id="ENOG502ZZAY">
    <property type="taxonomic scope" value="Bacteria"/>
</dbReference>
<keyword evidence="3" id="KW-1185">Reference proteome</keyword>
<dbReference type="AlphaFoldDB" id="K9WM44"/>
<gene>
    <name evidence="2" type="ORF">Mic7113_5630</name>
</gene>
<evidence type="ECO:0000259" key="1">
    <source>
        <dbReference type="Pfam" id="PF20208"/>
    </source>
</evidence>
<dbReference type="InterPro" id="IPR046699">
    <property type="entry name" value="ARPP-1"/>
</dbReference>
<evidence type="ECO:0000313" key="2">
    <source>
        <dbReference type="EMBL" id="AFZ21258.1"/>
    </source>
</evidence>
<accession>K9WM44</accession>
<dbReference type="RefSeq" id="WP_015185391.1">
    <property type="nucleotide sequence ID" value="NC_019738.1"/>
</dbReference>
<dbReference type="PATRIC" id="fig|1173027.3.peg.6238"/>
<protein>
    <recommendedName>
        <fullName evidence="1">ARG and Rhodanese-Phosphatase-superfamily-associated domain-containing protein</fullName>
    </recommendedName>
</protein>
<feature type="domain" description="ARG and Rhodanese-Phosphatase-superfamily-associated" evidence="1">
    <location>
        <begin position="16"/>
        <end position="317"/>
    </location>
</feature>
<sequence>MDYHQLIPTQFDLSTYRFGMPQQSGTLTVLPMFGADNDSRFVSPLSGLKLTQVRGYGNMELSNPSETGIAIVPLHMGYIQDRAQNHALCRSAFIAGGQKLMFEDACCVQASQGGYLEGREQWFFILPLQLREEALELRGKDDYSKLWDGITRLNEQFGLPNRGHLEQILSRKRAFLTQYQSRLELLPHQTGAVFFIQDKLVGVEIAPSAAYFQELWMPLVCFCYGVAAMYKEKDIKVQKPLVPFSANNLQELREQLNQSRLERQEQVRNWLAQTPKQKFRIKEEERFMSLRLQTVTGKNFAGQFVEEDGRLLYASLFAKPGYLN</sequence>
<dbReference type="STRING" id="1173027.Mic7113_5630"/>